<feature type="transmembrane region" description="Helical" evidence="8">
    <location>
        <begin position="261"/>
        <end position="281"/>
    </location>
</feature>
<keyword evidence="3 8" id="KW-0812">Transmembrane</keyword>
<feature type="transmembrane region" description="Helical" evidence="8">
    <location>
        <begin position="355"/>
        <end position="375"/>
    </location>
</feature>
<evidence type="ECO:0000256" key="4">
    <source>
        <dbReference type="ARBA" id="ARBA00022989"/>
    </source>
</evidence>
<dbReference type="InterPro" id="IPR020846">
    <property type="entry name" value="MFS_dom"/>
</dbReference>
<dbReference type="PANTHER" id="PTHR23505:SF79">
    <property type="entry name" value="PROTEIN SPINSTER"/>
    <property type="match status" value="1"/>
</dbReference>
<feature type="transmembrane region" description="Helical" evidence="8">
    <location>
        <begin position="163"/>
        <end position="182"/>
    </location>
</feature>
<dbReference type="Gene3D" id="1.20.1250.20">
    <property type="entry name" value="MFS general substrate transporter like domains"/>
    <property type="match status" value="1"/>
</dbReference>
<feature type="compositionally biased region" description="Polar residues" evidence="7">
    <location>
        <begin position="575"/>
        <end position="586"/>
    </location>
</feature>
<evidence type="ECO:0000259" key="9">
    <source>
        <dbReference type="PROSITE" id="PS50850"/>
    </source>
</evidence>
<dbReference type="VEuPathDB" id="VectorBase:AMEM012790"/>
<evidence type="ECO:0000256" key="8">
    <source>
        <dbReference type="SAM" id="Phobius"/>
    </source>
</evidence>
<evidence type="ECO:0000256" key="7">
    <source>
        <dbReference type="SAM" id="MobiDB-lite"/>
    </source>
</evidence>
<dbReference type="InterPro" id="IPR011701">
    <property type="entry name" value="MFS"/>
</dbReference>
<reference evidence="10" key="1">
    <citation type="submission" date="2020-05" db="UniProtKB">
        <authorList>
            <consortium name="EnsemblMetazoa"/>
        </authorList>
    </citation>
    <scope>IDENTIFICATION</scope>
    <source>
        <strain evidence="10">MAF</strain>
    </source>
</reference>
<dbReference type="GO" id="GO:0022857">
    <property type="term" value="F:transmembrane transporter activity"/>
    <property type="evidence" value="ECO:0007669"/>
    <property type="project" value="InterPro"/>
</dbReference>
<dbReference type="AlphaFoldDB" id="A0A182VCU4"/>
<proteinExistence type="inferred from homology"/>
<comment type="similarity">
    <text evidence="6">Belongs to the major facilitator superfamily. Spinster (TC 2.A.1.49) family.</text>
</comment>
<feature type="transmembrane region" description="Helical" evidence="8">
    <location>
        <begin position="73"/>
        <end position="91"/>
    </location>
</feature>
<dbReference type="GO" id="GO:0016020">
    <property type="term" value="C:membrane"/>
    <property type="evidence" value="ECO:0007669"/>
    <property type="project" value="UniProtKB-SubCell"/>
</dbReference>
<sequence>MTQTHLHETNRKSPPDDEVCHEWRHGAGVLTEIQDHFKIGDDEGGLLQTAFVLSYMVFAPLFGYLGDRYSRKWIMVLGVSLWSTTTLLGSYMDHFGWFITFRALVGIGEASYSTIAPTIISDLFVGEMRSRMLALFYFAIPVGSGLGYIVGAKMASIMNSWVWSLRVTPVLGAIAVVLIVMLRDPQRGQSEGTHHMQTTSYKEDVKAIMRNRSFMLSTAGFTCVAFVTGALAWWGPKFIHLGLISQPGNEHVTLNDVSYKFGTVAMVAGLIGVPLGTLLSSRLRPHYRNADPLICAAGLITSSPLIYLGLVVVKYSGGWCFTLVFFAEVALNLSWPIVADMLLRLNAKNVKADPYICATGLLLSAPLLVGAMFSVRANIYATYALIFFGELALNLNWAIVADILLYVVVPTRRSTAEAFQILISHAFGDAGSPYFVGVISESIKRVLRIVHDAAATDAYHPSVESSSSHSIAVLSQLAENSTVAMLQAASPPAEDSPLVQFRALQYALFSTCFVEILGGVFFLVTAFYIDRDRARVEAVVLGCQLELSESSGSDGNGTDDGQRSPVGGPAGSTGGSKPQQQQEKDH</sequence>
<evidence type="ECO:0000256" key="2">
    <source>
        <dbReference type="ARBA" id="ARBA00022448"/>
    </source>
</evidence>
<dbReference type="EnsemblMetazoa" id="AMEM012790-RA">
    <property type="protein sequence ID" value="AMEM012790-PA"/>
    <property type="gene ID" value="AMEM012790"/>
</dbReference>
<feature type="transmembrane region" description="Helical" evidence="8">
    <location>
        <begin position="46"/>
        <end position="66"/>
    </location>
</feature>
<dbReference type="PANTHER" id="PTHR23505">
    <property type="entry name" value="SPINSTER"/>
    <property type="match status" value="1"/>
</dbReference>
<evidence type="ECO:0000256" key="5">
    <source>
        <dbReference type="ARBA" id="ARBA00023136"/>
    </source>
</evidence>
<keyword evidence="2" id="KW-0813">Transport</keyword>
<keyword evidence="5 8" id="KW-0472">Membrane</keyword>
<feature type="region of interest" description="Disordered" evidence="7">
    <location>
        <begin position="548"/>
        <end position="586"/>
    </location>
</feature>
<feature type="transmembrane region" description="Helical" evidence="8">
    <location>
        <begin position="321"/>
        <end position="343"/>
    </location>
</feature>
<feature type="transmembrane region" description="Helical" evidence="8">
    <location>
        <begin position="97"/>
        <end position="120"/>
    </location>
</feature>
<evidence type="ECO:0000256" key="3">
    <source>
        <dbReference type="ARBA" id="ARBA00022692"/>
    </source>
</evidence>
<dbReference type="SUPFAM" id="SSF103473">
    <property type="entry name" value="MFS general substrate transporter"/>
    <property type="match status" value="1"/>
</dbReference>
<keyword evidence="11" id="KW-1185">Reference proteome</keyword>
<feature type="transmembrane region" description="Helical" evidence="8">
    <location>
        <begin position="214"/>
        <end position="234"/>
    </location>
</feature>
<evidence type="ECO:0000256" key="1">
    <source>
        <dbReference type="ARBA" id="ARBA00004141"/>
    </source>
</evidence>
<dbReference type="InterPro" id="IPR044770">
    <property type="entry name" value="MFS_spinster-like"/>
</dbReference>
<dbReference type="InterPro" id="IPR036259">
    <property type="entry name" value="MFS_trans_sf"/>
</dbReference>
<comment type="subcellular location">
    <subcellularLocation>
        <location evidence="1">Membrane</location>
        <topology evidence="1">Multi-pass membrane protein</topology>
    </subcellularLocation>
</comment>
<feature type="transmembrane region" description="Helical" evidence="8">
    <location>
        <begin position="293"/>
        <end position="315"/>
    </location>
</feature>
<keyword evidence="4 8" id="KW-1133">Transmembrane helix</keyword>
<evidence type="ECO:0000313" key="10">
    <source>
        <dbReference type="EnsemblMetazoa" id="AMEM012790-PA"/>
    </source>
</evidence>
<evidence type="ECO:0000256" key="6">
    <source>
        <dbReference type="ARBA" id="ARBA00024338"/>
    </source>
</evidence>
<feature type="transmembrane region" description="Helical" evidence="8">
    <location>
        <begin position="381"/>
        <end position="409"/>
    </location>
</feature>
<feature type="transmembrane region" description="Helical" evidence="8">
    <location>
        <begin position="132"/>
        <end position="151"/>
    </location>
</feature>
<feature type="transmembrane region" description="Helical" evidence="8">
    <location>
        <begin position="506"/>
        <end position="529"/>
    </location>
</feature>
<organism evidence="10 11">
    <name type="scientific">Anopheles merus</name>
    <name type="common">Mosquito</name>
    <dbReference type="NCBI Taxonomy" id="30066"/>
    <lineage>
        <taxon>Eukaryota</taxon>
        <taxon>Metazoa</taxon>
        <taxon>Ecdysozoa</taxon>
        <taxon>Arthropoda</taxon>
        <taxon>Hexapoda</taxon>
        <taxon>Insecta</taxon>
        <taxon>Pterygota</taxon>
        <taxon>Neoptera</taxon>
        <taxon>Endopterygota</taxon>
        <taxon>Diptera</taxon>
        <taxon>Nematocera</taxon>
        <taxon>Culicoidea</taxon>
        <taxon>Culicidae</taxon>
        <taxon>Anophelinae</taxon>
        <taxon>Anopheles</taxon>
    </lineage>
</organism>
<protein>
    <recommendedName>
        <fullName evidence="9">Major facilitator superfamily (MFS) profile domain-containing protein</fullName>
    </recommendedName>
</protein>
<feature type="domain" description="Major facilitator superfamily (MFS) profile" evidence="9">
    <location>
        <begin position="1"/>
        <end position="413"/>
    </location>
</feature>
<dbReference type="Proteomes" id="UP000075903">
    <property type="component" value="Unassembled WGS sequence"/>
</dbReference>
<accession>A0A182VCU4</accession>
<dbReference type="Pfam" id="PF07690">
    <property type="entry name" value="MFS_1"/>
    <property type="match status" value="1"/>
</dbReference>
<dbReference type="CDD" id="cd17328">
    <property type="entry name" value="MFS_spinster_like"/>
    <property type="match status" value="1"/>
</dbReference>
<evidence type="ECO:0000313" key="11">
    <source>
        <dbReference type="Proteomes" id="UP000075903"/>
    </source>
</evidence>
<name>A0A182VCU4_ANOME</name>
<dbReference type="PROSITE" id="PS50850">
    <property type="entry name" value="MFS"/>
    <property type="match status" value="1"/>
</dbReference>
<dbReference type="VEuPathDB" id="VectorBase:AMEM21_001930"/>
<dbReference type="STRING" id="30066.A0A182VCU4"/>